<dbReference type="InterPro" id="IPR040051">
    <property type="entry name" value="SECISBP2"/>
</dbReference>
<dbReference type="InterPro" id="IPR004038">
    <property type="entry name" value="Ribosomal_eL8/eL30/eS12/Gad45"/>
</dbReference>
<keyword evidence="4" id="KW-1185">Reference proteome</keyword>
<reference evidence="3" key="1">
    <citation type="journal article" date="2022" name="bioRxiv">
        <title>Genomics of Preaxostyla Flagellates Illuminates Evolutionary Transitions and the Path Towards Mitochondrial Loss.</title>
        <authorList>
            <person name="Novak L.V.F."/>
            <person name="Treitli S.C."/>
            <person name="Pyrih J."/>
            <person name="Halakuc P."/>
            <person name="Pipaliya S.V."/>
            <person name="Vacek V."/>
            <person name="Brzon O."/>
            <person name="Soukal P."/>
            <person name="Eme L."/>
            <person name="Dacks J.B."/>
            <person name="Karnkowska A."/>
            <person name="Elias M."/>
            <person name="Hampl V."/>
        </authorList>
    </citation>
    <scope>NUCLEOTIDE SEQUENCE</scope>
    <source>
        <strain evidence="3">RCP-MX</strain>
    </source>
</reference>
<dbReference type="PANTHER" id="PTHR13284">
    <property type="entry name" value="GH01354P"/>
    <property type="match status" value="1"/>
</dbReference>
<accession>A0ABQ8UJ15</accession>
<dbReference type="InterPro" id="IPR029064">
    <property type="entry name" value="Ribosomal_eL30-like_sf"/>
</dbReference>
<feature type="region of interest" description="Disordered" evidence="1">
    <location>
        <begin position="285"/>
        <end position="314"/>
    </location>
</feature>
<dbReference type="Gene3D" id="3.30.1330.30">
    <property type="match status" value="1"/>
</dbReference>
<evidence type="ECO:0000313" key="3">
    <source>
        <dbReference type="EMBL" id="KAJ4458421.1"/>
    </source>
</evidence>
<feature type="domain" description="Ribosomal protein eL8/eL30/eS12/Gadd45" evidence="2">
    <location>
        <begin position="31"/>
        <end position="114"/>
    </location>
</feature>
<sequence>MVHHSLEERVAQLLGKLYGFQQRAMLNPHKGKRKRRLVFGLNEVLRGLRVEKAKCLVIPTNLDCIGGLNEFLGEILRLAAQQHIPVVYAMTRAQLSRLFKRGRRIGAVAIYDMSGADAEYRTIIAMAEQAVGERDDGIFSILRVNRLCPSFYRERAMGHADKPTHPPIFLPPAHTPHQQASEQWAMRQHDPHASILTFAGRARQPPPTATATSTAQATTKPTASAAAVADRPPARTPEEKRAHAKAMRKAYLQRRKAAKRAAAEAEAAMMVDSDAVLGRVDDVSPQETTVHEADSAPQPQPQPPPPIPIPVGHAGCSLAVGPSSHFPLRDGVRSGWDTAHLT</sequence>
<evidence type="ECO:0000259" key="2">
    <source>
        <dbReference type="Pfam" id="PF01248"/>
    </source>
</evidence>
<feature type="compositionally biased region" description="Pro residues" evidence="1">
    <location>
        <begin position="298"/>
        <end position="309"/>
    </location>
</feature>
<feature type="compositionally biased region" description="Low complexity" evidence="1">
    <location>
        <begin position="209"/>
        <end position="231"/>
    </location>
</feature>
<dbReference type="SUPFAM" id="SSF55315">
    <property type="entry name" value="L30e-like"/>
    <property type="match status" value="1"/>
</dbReference>
<evidence type="ECO:0000256" key="1">
    <source>
        <dbReference type="SAM" id="MobiDB-lite"/>
    </source>
</evidence>
<comment type="caution">
    <text evidence="3">The sequence shown here is derived from an EMBL/GenBank/DDBJ whole genome shotgun (WGS) entry which is preliminary data.</text>
</comment>
<name>A0ABQ8UJ15_9EUKA</name>
<feature type="region of interest" description="Disordered" evidence="1">
    <location>
        <begin position="201"/>
        <end position="245"/>
    </location>
</feature>
<feature type="compositionally biased region" description="Basic and acidic residues" evidence="1">
    <location>
        <begin position="232"/>
        <end position="241"/>
    </location>
</feature>
<protein>
    <submittedName>
        <fullName evidence="3">Selenocysteine insertion sequence-binding protein 2</fullName>
    </submittedName>
</protein>
<dbReference type="PANTHER" id="PTHR13284:SF4">
    <property type="entry name" value="C2H2-TYPE DOMAIN-CONTAINING PROTEIN"/>
    <property type="match status" value="1"/>
</dbReference>
<evidence type="ECO:0000313" key="4">
    <source>
        <dbReference type="Proteomes" id="UP001141327"/>
    </source>
</evidence>
<organism evidence="3 4">
    <name type="scientific">Paratrimastix pyriformis</name>
    <dbReference type="NCBI Taxonomy" id="342808"/>
    <lineage>
        <taxon>Eukaryota</taxon>
        <taxon>Metamonada</taxon>
        <taxon>Preaxostyla</taxon>
        <taxon>Paratrimastigidae</taxon>
        <taxon>Paratrimastix</taxon>
    </lineage>
</organism>
<dbReference type="EMBL" id="JAPMOS010000029">
    <property type="protein sequence ID" value="KAJ4458421.1"/>
    <property type="molecule type" value="Genomic_DNA"/>
</dbReference>
<gene>
    <name evidence="3" type="ORF">PAPYR_5809</name>
</gene>
<proteinExistence type="predicted"/>
<dbReference type="Pfam" id="PF01248">
    <property type="entry name" value="Ribosomal_L7Ae"/>
    <property type="match status" value="1"/>
</dbReference>
<feature type="compositionally biased region" description="Pro residues" evidence="1">
    <location>
        <begin position="165"/>
        <end position="174"/>
    </location>
</feature>
<feature type="region of interest" description="Disordered" evidence="1">
    <location>
        <begin position="159"/>
        <end position="184"/>
    </location>
</feature>
<dbReference type="Proteomes" id="UP001141327">
    <property type="component" value="Unassembled WGS sequence"/>
</dbReference>